<evidence type="ECO:0000256" key="2">
    <source>
        <dbReference type="ARBA" id="ARBA00023125"/>
    </source>
</evidence>
<dbReference type="EMBL" id="FOZX01000015">
    <property type="protein sequence ID" value="SFT07892.1"/>
    <property type="molecule type" value="Genomic_DNA"/>
</dbReference>
<keyword evidence="3" id="KW-0804">Transcription</keyword>
<feature type="domain" description="HTH tetR-type" evidence="5">
    <location>
        <begin position="35"/>
        <end position="95"/>
    </location>
</feature>
<accession>A0A1I6V2I9</accession>
<gene>
    <name evidence="6" type="ORF">SAMN05660874_05523</name>
</gene>
<keyword evidence="2 4" id="KW-0238">DNA-binding</keyword>
<dbReference type="InterPro" id="IPR009057">
    <property type="entry name" value="Homeodomain-like_sf"/>
</dbReference>
<dbReference type="InterPro" id="IPR050109">
    <property type="entry name" value="HTH-type_TetR-like_transc_reg"/>
</dbReference>
<evidence type="ECO:0000313" key="7">
    <source>
        <dbReference type="Proteomes" id="UP000198852"/>
    </source>
</evidence>
<dbReference type="Gene3D" id="1.10.357.10">
    <property type="entry name" value="Tetracycline Repressor, domain 2"/>
    <property type="match status" value="1"/>
</dbReference>
<sequence>MPSRVGGIPARDMPYGRIVEIMDTRVRAPKQERSRLSFDKALDAVVELLMERRSDSFTLVEVAQRAGVSTGSIYGRVSSKDDLIRAAHTREMQRVRDEQRAVFSGGPTPGESFGQAVERVITTAADLLRRNAAVLAPFMFLANQDAQIAEAGAQAHAEMREAFIAALESRAEEIAHDDPRHALEWSFTVVYSVLARWLGLGSAQEAAGQGEWWTILADLTHMVMAYLVGGRTGE</sequence>
<organism evidence="6 7">
    <name type="scientific">Saccharopolyspora flava</name>
    <dbReference type="NCBI Taxonomy" id="95161"/>
    <lineage>
        <taxon>Bacteria</taxon>
        <taxon>Bacillati</taxon>
        <taxon>Actinomycetota</taxon>
        <taxon>Actinomycetes</taxon>
        <taxon>Pseudonocardiales</taxon>
        <taxon>Pseudonocardiaceae</taxon>
        <taxon>Saccharopolyspora</taxon>
    </lineage>
</organism>
<keyword evidence="1" id="KW-0805">Transcription regulation</keyword>
<dbReference type="GO" id="GO:0000976">
    <property type="term" value="F:transcription cis-regulatory region binding"/>
    <property type="evidence" value="ECO:0007669"/>
    <property type="project" value="TreeGrafter"/>
</dbReference>
<dbReference type="Pfam" id="PF00440">
    <property type="entry name" value="TetR_N"/>
    <property type="match status" value="1"/>
</dbReference>
<dbReference type="PANTHER" id="PTHR30055">
    <property type="entry name" value="HTH-TYPE TRANSCRIPTIONAL REGULATOR RUTR"/>
    <property type="match status" value="1"/>
</dbReference>
<evidence type="ECO:0000256" key="1">
    <source>
        <dbReference type="ARBA" id="ARBA00023015"/>
    </source>
</evidence>
<evidence type="ECO:0000259" key="5">
    <source>
        <dbReference type="PROSITE" id="PS50977"/>
    </source>
</evidence>
<evidence type="ECO:0000313" key="6">
    <source>
        <dbReference type="EMBL" id="SFT07892.1"/>
    </source>
</evidence>
<dbReference type="STRING" id="95161.SAMN05660874_05523"/>
<feature type="DNA-binding region" description="H-T-H motif" evidence="4">
    <location>
        <begin position="58"/>
        <end position="77"/>
    </location>
</feature>
<proteinExistence type="predicted"/>
<reference evidence="7" key="1">
    <citation type="submission" date="2016-10" db="EMBL/GenBank/DDBJ databases">
        <authorList>
            <person name="Varghese N."/>
            <person name="Submissions S."/>
        </authorList>
    </citation>
    <scope>NUCLEOTIDE SEQUENCE [LARGE SCALE GENOMIC DNA]</scope>
    <source>
        <strain evidence="7">DSM 44771</strain>
    </source>
</reference>
<dbReference type="AlphaFoldDB" id="A0A1I6V2I9"/>
<protein>
    <submittedName>
        <fullName evidence="6">Transcriptional regulator, TetR family</fullName>
    </submittedName>
</protein>
<dbReference type="PROSITE" id="PS50977">
    <property type="entry name" value="HTH_TETR_2"/>
    <property type="match status" value="1"/>
</dbReference>
<keyword evidence="7" id="KW-1185">Reference proteome</keyword>
<dbReference type="InterPro" id="IPR001647">
    <property type="entry name" value="HTH_TetR"/>
</dbReference>
<name>A0A1I6V2I9_9PSEU</name>
<dbReference type="SUPFAM" id="SSF46689">
    <property type="entry name" value="Homeodomain-like"/>
    <property type="match status" value="1"/>
</dbReference>
<evidence type="ECO:0000256" key="4">
    <source>
        <dbReference type="PROSITE-ProRule" id="PRU00335"/>
    </source>
</evidence>
<dbReference type="PANTHER" id="PTHR30055:SF234">
    <property type="entry name" value="HTH-TYPE TRANSCRIPTIONAL REGULATOR BETI"/>
    <property type="match status" value="1"/>
</dbReference>
<evidence type="ECO:0000256" key="3">
    <source>
        <dbReference type="ARBA" id="ARBA00023163"/>
    </source>
</evidence>
<dbReference type="GO" id="GO:0003700">
    <property type="term" value="F:DNA-binding transcription factor activity"/>
    <property type="evidence" value="ECO:0007669"/>
    <property type="project" value="TreeGrafter"/>
</dbReference>
<dbReference type="Proteomes" id="UP000198852">
    <property type="component" value="Unassembled WGS sequence"/>
</dbReference>